<name>M0LZN0_9EURY</name>
<evidence type="ECO:0000313" key="3">
    <source>
        <dbReference type="Proteomes" id="UP000011566"/>
    </source>
</evidence>
<comment type="caution">
    <text evidence="2">The sequence shown here is derived from an EMBL/GenBank/DDBJ whole genome shotgun (WGS) entry which is preliminary data.</text>
</comment>
<dbReference type="AlphaFoldDB" id="M0LZN0"/>
<dbReference type="RefSeq" id="WP_007694400.1">
    <property type="nucleotide sequence ID" value="NZ_AJRK01000046.1"/>
</dbReference>
<proteinExistence type="predicted"/>
<evidence type="ECO:0000313" key="2">
    <source>
        <dbReference type="EMBL" id="EMA37570.1"/>
    </source>
</evidence>
<reference evidence="2 3" key="1">
    <citation type="journal article" date="2014" name="PLoS Genet.">
        <title>Phylogenetically driven sequencing of extremely halophilic archaea reveals strategies for static and dynamic osmo-response.</title>
        <authorList>
            <person name="Becker E.A."/>
            <person name="Seitzer P.M."/>
            <person name="Tritt A."/>
            <person name="Larsen D."/>
            <person name="Krusor M."/>
            <person name="Yao A.I."/>
            <person name="Wu D."/>
            <person name="Madern D."/>
            <person name="Eisen J.A."/>
            <person name="Darling A.E."/>
            <person name="Facciotti M.T."/>
        </authorList>
    </citation>
    <scope>NUCLEOTIDE SEQUENCE [LARGE SCALE GENOMIC DNA]</scope>
    <source>
        <strain evidence="2 3">100A6</strain>
    </source>
</reference>
<dbReference type="Proteomes" id="UP000011566">
    <property type="component" value="Unassembled WGS sequence"/>
</dbReference>
<evidence type="ECO:0000256" key="1">
    <source>
        <dbReference type="SAM" id="Phobius"/>
    </source>
</evidence>
<keyword evidence="1" id="KW-0812">Transmembrane</keyword>
<keyword evidence="1" id="KW-0472">Membrane</keyword>
<sequence>MTSVSGHRIPSAGERRSVLAKQRAGFIHRLDPHQADRRGHRREGRRLYLQQRCPKAIYYIESSKTGISRIYESPEAIDPDVPIEKVVIDTRYETGLSLRKFGDASRLSIQMVLAFLGVLLIVGTLYWLPSPGFGLPVDWSRLRPAIELGAAAIGGVCLAVDVQSFHRLRSLRAIGYTVPVERETDPTTQSAP</sequence>
<organism evidence="2 3">
    <name type="scientific">Halococcus hamelinensis 100A6</name>
    <dbReference type="NCBI Taxonomy" id="1132509"/>
    <lineage>
        <taxon>Archaea</taxon>
        <taxon>Methanobacteriati</taxon>
        <taxon>Methanobacteriota</taxon>
        <taxon>Stenosarchaea group</taxon>
        <taxon>Halobacteria</taxon>
        <taxon>Halobacteriales</taxon>
        <taxon>Halococcaceae</taxon>
        <taxon>Halococcus</taxon>
    </lineage>
</organism>
<keyword evidence="3" id="KW-1185">Reference proteome</keyword>
<dbReference type="EMBL" id="AOMB01000034">
    <property type="protein sequence ID" value="EMA37570.1"/>
    <property type="molecule type" value="Genomic_DNA"/>
</dbReference>
<accession>M0LZN0</accession>
<feature type="transmembrane region" description="Helical" evidence="1">
    <location>
        <begin position="148"/>
        <end position="165"/>
    </location>
</feature>
<gene>
    <name evidence="2" type="ORF">C447_12652</name>
</gene>
<keyword evidence="1" id="KW-1133">Transmembrane helix</keyword>
<feature type="transmembrane region" description="Helical" evidence="1">
    <location>
        <begin position="107"/>
        <end position="128"/>
    </location>
</feature>
<dbReference type="PATRIC" id="fig|1132509.6.peg.2910"/>
<protein>
    <submittedName>
        <fullName evidence="2">Uncharacterized protein</fullName>
    </submittedName>
</protein>